<evidence type="ECO:0000256" key="4">
    <source>
        <dbReference type="SAM" id="MobiDB-lite"/>
    </source>
</evidence>
<protein>
    <submittedName>
        <fullName evidence="5">Uncharacterized protein</fullName>
    </submittedName>
</protein>
<accession>A0A0L0CJI3</accession>
<evidence type="ECO:0000313" key="5">
    <source>
        <dbReference type="EMBL" id="KNC32400.1"/>
    </source>
</evidence>
<dbReference type="PROSITE" id="PS50088">
    <property type="entry name" value="ANK_REPEAT"/>
    <property type="match status" value="2"/>
</dbReference>
<dbReference type="OrthoDB" id="194358at2759"/>
<dbReference type="Proteomes" id="UP000037069">
    <property type="component" value="Unassembled WGS sequence"/>
</dbReference>
<keyword evidence="2 3" id="KW-0040">ANK repeat</keyword>
<feature type="repeat" description="ANK" evidence="3">
    <location>
        <begin position="231"/>
        <end position="263"/>
    </location>
</feature>
<feature type="non-terminal residue" evidence="5">
    <location>
        <position position="331"/>
    </location>
</feature>
<dbReference type="AlphaFoldDB" id="A0A0L0CJI3"/>
<comment type="caution">
    <text evidence="5">The sequence shown here is derived from an EMBL/GenBank/DDBJ whole genome shotgun (WGS) entry which is preliminary data.</text>
</comment>
<name>A0A0L0CJI3_LUCCU</name>
<dbReference type="Pfam" id="PF12796">
    <property type="entry name" value="Ank_2"/>
    <property type="match status" value="1"/>
</dbReference>
<dbReference type="SUPFAM" id="SSF49265">
    <property type="entry name" value="Fibronectin type III"/>
    <property type="match status" value="1"/>
</dbReference>
<dbReference type="Gene3D" id="2.60.40.10">
    <property type="entry name" value="Immunoglobulins"/>
    <property type="match status" value="1"/>
</dbReference>
<evidence type="ECO:0000256" key="2">
    <source>
        <dbReference type="ARBA" id="ARBA00023043"/>
    </source>
</evidence>
<evidence type="ECO:0000256" key="3">
    <source>
        <dbReference type="PROSITE-ProRule" id="PRU00023"/>
    </source>
</evidence>
<dbReference type="SUPFAM" id="SSF48403">
    <property type="entry name" value="Ankyrin repeat"/>
    <property type="match status" value="1"/>
</dbReference>
<dbReference type="SMART" id="SM00248">
    <property type="entry name" value="ANK"/>
    <property type="match status" value="4"/>
</dbReference>
<reference evidence="5 6" key="1">
    <citation type="journal article" date="2015" name="Nat. Commun.">
        <title>Lucilia cuprina genome unlocks parasitic fly biology to underpin future interventions.</title>
        <authorList>
            <person name="Anstead C.A."/>
            <person name="Korhonen P.K."/>
            <person name="Young N.D."/>
            <person name="Hall R.S."/>
            <person name="Jex A.R."/>
            <person name="Murali S.C."/>
            <person name="Hughes D.S."/>
            <person name="Lee S.F."/>
            <person name="Perry T."/>
            <person name="Stroehlein A.J."/>
            <person name="Ansell B.R."/>
            <person name="Breugelmans B."/>
            <person name="Hofmann A."/>
            <person name="Qu J."/>
            <person name="Dugan S."/>
            <person name="Lee S.L."/>
            <person name="Chao H."/>
            <person name="Dinh H."/>
            <person name="Han Y."/>
            <person name="Doddapaneni H.V."/>
            <person name="Worley K.C."/>
            <person name="Muzny D.M."/>
            <person name="Ioannidis P."/>
            <person name="Waterhouse R.M."/>
            <person name="Zdobnov E.M."/>
            <person name="James P.J."/>
            <person name="Bagnall N.H."/>
            <person name="Kotze A.C."/>
            <person name="Gibbs R.A."/>
            <person name="Richards S."/>
            <person name="Batterham P."/>
            <person name="Gasser R.B."/>
        </authorList>
    </citation>
    <scope>NUCLEOTIDE SEQUENCE [LARGE SCALE GENOMIC DNA]</scope>
    <source>
        <strain evidence="5 6">LS</strain>
        <tissue evidence="5">Full body</tissue>
    </source>
</reference>
<dbReference type="PANTHER" id="PTHR24189:SF50">
    <property type="entry name" value="ANKYRIN REPEAT AND SOCS BOX PROTEIN 2"/>
    <property type="match status" value="1"/>
</dbReference>
<evidence type="ECO:0000313" key="6">
    <source>
        <dbReference type="Proteomes" id="UP000037069"/>
    </source>
</evidence>
<dbReference type="PROSITE" id="PS50297">
    <property type="entry name" value="ANK_REP_REGION"/>
    <property type="match status" value="2"/>
</dbReference>
<dbReference type="InterPro" id="IPR036770">
    <property type="entry name" value="Ankyrin_rpt-contain_sf"/>
</dbReference>
<gene>
    <name evidence="5" type="ORF">FF38_04959</name>
</gene>
<dbReference type="Gene3D" id="1.25.40.20">
    <property type="entry name" value="Ankyrin repeat-containing domain"/>
    <property type="match status" value="2"/>
</dbReference>
<dbReference type="InterPro" id="IPR013783">
    <property type="entry name" value="Ig-like_fold"/>
</dbReference>
<dbReference type="InterPro" id="IPR036116">
    <property type="entry name" value="FN3_sf"/>
</dbReference>
<dbReference type="STRING" id="7375.A0A0L0CJI3"/>
<evidence type="ECO:0000256" key="1">
    <source>
        <dbReference type="ARBA" id="ARBA00022737"/>
    </source>
</evidence>
<feature type="region of interest" description="Disordered" evidence="4">
    <location>
        <begin position="1"/>
        <end position="32"/>
    </location>
</feature>
<dbReference type="InterPro" id="IPR003961">
    <property type="entry name" value="FN3_dom"/>
</dbReference>
<dbReference type="EMBL" id="JRES01000310">
    <property type="protein sequence ID" value="KNC32400.1"/>
    <property type="molecule type" value="Genomic_DNA"/>
</dbReference>
<feature type="repeat" description="ANK" evidence="3">
    <location>
        <begin position="198"/>
        <end position="230"/>
    </location>
</feature>
<keyword evidence="1" id="KW-0677">Repeat</keyword>
<dbReference type="OMA" id="NFGHRLR"/>
<sequence length="331" mass="37363">MMKNKVKDNFTSTNDKEPTKLTKDNRSNKDAGNIKNEFNVRILKETNNSITLEWNLISETDVYEIEVHHKVKGWQNVDWTSKCFSTVTNLDENFGYILRVKALKLNAAEGAYWTLQTSSDIVGCTLAAEPTAICLFRAIKKDQQFLVKRILRHRPILIEYPGPNGYLPLANAIAFSEMCIVDVILTYGASVHLGNINNKRTPLHQAFYYGRLPVARILLNKKANMEAKDIYGLTASHLAVDANQGEILKFALENGANIEARDACGWTLLMRAVVMASDLSILKLLVNCDADVESKDMNNLNCQDLARLYGNDKAADYFQKILKLKKEKELQ</sequence>
<dbReference type="InterPro" id="IPR002110">
    <property type="entry name" value="Ankyrin_rpt"/>
</dbReference>
<feature type="compositionally biased region" description="Basic and acidic residues" evidence="4">
    <location>
        <begin position="1"/>
        <end position="29"/>
    </location>
</feature>
<organism evidence="5 6">
    <name type="scientific">Lucilia cuprina</name>
    <name type="common">Green bottle fly</name>
    <name type="synonym">Australian sheep blowfly</name>
    <dbReference type="NCBI Taxonomy" id="7375"/>
    <lineage>
        <taxon>Eukaryota</taxon>
        <taxon>Metazoa</taxon>
        <taxon>Ecdysozoa</taxon>
        <taxon>Arthropoda</taxon>
        <taxon>Hexapoda</taxon>
        <taxon>Insecta</taxon>
        <taxon>Pterygota</taxon>
        <taxon>Neoptera</taxon>
        <taxon>Endopterygota</taxon>
        <taxon>Diptera</taxon>
        <taxon>Brachycera</taxon>
        <taxon>Muscomorpha</taxon>
        <taxon>Oestroidea</taxon>
        <taxon>Calliphoridae</taxon>
        <taxon>Luciliinae</taxon>
        <taxon>Lucilia</taxon>
    </lineage>
</organism>
<dbReference type="PANTHER" id="PTHR24189">
    <property type="entry name" value="MYOTROPHIN"/>
    <property type="match status" value="1"/>
</dbReference>
<dbReference type="InterPro" id="IPR050745">
    <property type="entry name" value="Multifunctional_regulatory"/>
</dbReference>
<dbReference type="CDD" id="cd00063">
    <property type="entry name" value="FN3"/>
    <property type="match status" value="1"/>
</dbReference>
<proteinExistence type="predicted"/>
<keyword evidence="6" id="KW-1185">Reference proteome</keyword>